<feature type="domain" description="Acyl-CoA dehydrogenase/oxidase N-terminal" evidence="14">
    <location>
        <begin position="14"/>
        <end position="125"/>
    </location>
</feature>
<comment type="pathway">
    <text evidence="2">Siderophore biosynthesis; mycobactin biosynthesis.</text>
</comment>
<evidence type="ECO:0000256" key="11">
    <source>
        <dbReference type="RuleBase" id="RU362125"/>
    </source>
</evidence>
<proteinExistence type="inferred from homology"/>
<evidence type="ECO:0000256" key="6">
    <source>
        <dbReference type="ARBA" id="ARBA00023002"/>
    </source>
</evidence>
<evidence type="ECO:0000256" key="4">
    <source>
        <dbReference type="ARBA" id="ARBA00022630"/>
    </source>
</evidence>
<evidence type="ECO:0000256" key="1">
    <source>
        <dbReference type="ARBA" id="ARBA00001974"/>
    </source>
</evidence>
<evidence type="ECO:0000313" key="15">
    <source>
        <dbReference type="EMBL" id="ALG85991.1"/>
    </source>
</evidence>
<dbReference type="EMBL" id="CP011853">
    <property type="protein sequence ID" value="ALG85991.1"/>
    <property type="molecule type" value="Genomic_DNA"/>
</dbReference>
<reference evidence="15 16" key="2">
    <citation type="journal article" date="2017" name="Int. J. Syst. Evol. Microbiol.">
        <title>Gordonia phthalatica sp. nov., a di-n-butyl phthalate-degrading bacterium isolated from activated sludge.</title>
        <authorList>
            <person name="Jin D."/>
            <person name="Kong X."/>
            <person name="Jia M."/>
            <person name="Yu X."/>
            <person name="Wang X."/>
            <person name="Zhuang X."/>
            <person name="Deng Y."/>
            <person name="Bai Z."/>
        </authorList>
    </citation>
    <scope>NUCLEOTIDE SEQUENCE [LARGE SCALE GENOMIC DNA]</scope>
    <source>
        <strain evidence="15 16">QH-11</strain>
    </source>
</reference>
<dbReference type="Pfam" id="PF02770">
    <property type="entry name" value="Acyl-CoA_dh_M"/>
    <property type="match status" value="1"/>
</dbReference>
<dbReference type="PIRSF" id="PIRSF016578">
    <property type="entry name" value="HsaA"/>
    <property type="match status" value="1"/>
</dbReference>
<comment type="similarity">
    <text evidence="3 11">Belongs to the acyl-CoA dehydrogenase family.</text>
</comment>
<evidence type="ECO:0000256" key="8">
    <source>
        <dbReference type="ARBA" id="ARBA00040394"/>
    </source>
</evidence>
<comment type="function">
    <text evidence="7">Catalyzes the dehydrogenation at the alpha-beta position of ACP-bound acyl chains. This results in the introduction of a double bond in the lipidic chain, which is further transferred to the epsilon-amino group of lysine residue in the mycobactin core by MbtK.</text>
</comment>
<dbReference type="GO" id="GO:0005737">
    <property type="term" value="C:cytoplasm"/>
    <property type="evidence" value="ECO:0007669"/>
    <property type="project" value="TreeGrafter"/>
</dbReference>
<name>A0A0N7FV27_9ACTN</name>
<dbReference type="SUPFAM" id="SSF56645">
    <property type="entry name" value="Acyl-CoA dehydrogenase NM domain-like"/>
    <property type="match status" value="1"/>
</dbReference>
<dbReference type="RefSeq" id="WP_062394092.1">
    <property type="nucleotide sequence ID" value="NZ_CP011853.1"/>
</dbReference>
<organism evidence="15 16">
    <name type="scientific">Gordonia phthalatica</name>
    <dbReference type="NCBI Taxonomy" id="1136941"/>
    <lineage>
        <taxon>Bacteria</taxon>
        <taxon>Bacillati</taxon>
        <taxon>Actinomycetota</taxon>
        <taxon>Actinomycetes</taxon>
        <taxon>Mycobacteriales</taxon>
        <taxon>Gordoniaceae</taxon>
        <taxon>Gordonia</taxon>
    </lineage>
</organism>
<reference evidence="16" key="1">
    <citation type="submission" date="2015-06" db="EMBL/GenBank/DDBJ databases">
        <title>Complete genome sequence and metabolic analysis of phthalate degradation pathway in Gordonia sp. QH-11.</title>
        <authorList>
            <person name="Jin D."/>
            <person name="Kong X."/>
            <person name="Bai Z."/>
        </authorList>
    </citation>
    <scope>NUCLEOTIDE SEQUENCE [LARGE SCALE GENOMIC DNA]</scope>
    <source>
        <strain evidence="16">QH-11</strain>
    </source>
</reference>
<dbReference type="OrthoDB" id="8876745at2"/>
<dbReference type="PANTHER" id="PTHR48083:SF20">
    <property type="entry name" value="LONG-CHAIN SPECIFIC ACYL-COA DEHYDROGENASE, MITOCHONDRIAL"/>
    <property type="match status" value="1"/>
</dbReference>
<dbReference type="AlphaFoldDB" id="A0A0N7FV27"/>
<dbReference type="GO" id="GO:0033539">
    <property type="term" value="P:fatty acid beta-oxidation using acyl-CoA dehydrogenase"/>
    <property type="evidence" value="ECO:0007669"/>
    <property type="project" value="TreeGrafter"/>
</dbReference>
<dbReference type="PROSITE" id="PS00073">
    <property type="entry name" value="ACYL_COA_DH_2"/>
    <property type="match status" value="1"/>
</dbReference>
<evidence type="ECO:0000259" key="14">
    <source>
        <dbReference type="Pfam" id="PF02771"/>
    </source>
</evidence>
<evidence type="ECO:0000256" key="5">
    <source>
        <dbReference type="ARBA" id="ARBA00022827"/>
    </source>
</evidence>
<evidence type="ECO:0000259" key="12">
    <source>
        <dbReference type="Pfam" id="PF00441"/>
    </source>
</evidence>
<dbReference type="GO" id="GO:0050660">
    <property type="term" value="F:flavin adenine dinucleotide binding"/>
    <property type="evidence" value="ECO:0007669"/>
    <property type="project" value="InterPro"/>
</dbReference>
<dbReference type="InterPro" id="IPR050741">
    <property type="entry name" value="Acyl-CoA_dehydrogenase"/>
</dbReference>
<feature type="domain" description="Acyl-CoA oxidase/dehydrogenase middle" evidence="13">
    <location>
        <begin position="129"/>
        <end position="225"/>
    </location>
</feature>
<accession>A0A0N7FV27</accession>
<evidence type="ECO:0000256" key="2">
    <source>
        <dbReference type="ARBA" id="ARBA00005102"/>
    </source>
</evidence>
<dbReference type="Gene3D" id="1.10.540.10">
    <property type="entry name" value="Acyl-CoA dehydrogenase/oxidase, N-terminal domain"/>
    <property type="match status" value="1"/>
</dbReference>
<dbReference type="STRING" id="1136941.ACH46_17700"/>
<dbReference type="InterPro" id="IPR036250">
    <property type="entry name" value="AcylCo_DH-like_C"/>
</dbReference>
<evidence type="ECO:0000256" key="10">
    <source>
        <dbReference type="ARBA" id="ARBA00052546"/>
    </source>
</evidence>
<keyword evidence="4 11" id="KW-0285">Flavoprotein</keyword>
<evidence type="ECO:0000256" key="3">
    <source>
        <dbReference type="ARBA" id="ARBA00009347"/>
    </source>
</evidence>
<feature type="domain" description="Acyl-CoA dehydrogenase/oxidase C-terminal" evidence="12">
    <location>
        <begin position="238"/>
        <end position="386"/>
    </location>
</feature>
<evidence type="ECO:0000256" key="7">
    <source>
        <dbReference type="ARBA" id="ARBA00037085"/>
    </source>
</evidence>
<comment type="catalytic activity">
    <reaction evidence="10">
        <text>a 2,3-saturated acyl-CoA + A = a 2,3-dehydroacyl-CoA + AH2</text>
        <dbReference type="Rhea" id="RHEA:48608"/>
        <dbReference type="ChEBI" id="CHEBI:13193"/>
        <dbReference type="ChEBI" id="CHEBI:17499"/>
        <dbReference type="ChEBI" id="CHEBI:60015"/>
        <dbReference type="ChEBI" id="CHEBI:65111"/>
    </reaction>
</comment>
<dbReference type="Proteomes" id="UP000063789">
    <property type="component" value="Chromosome"/>
</dbReference>
<dbReference type="Pfam" id="PF00441">
    <property type="entry name" value="Acyl-CoA_dh_1"/>
    <property type="match status" value="1"/>
</dbReference>
<dbReference type="FunFam" id="1.10.540.10:FF:000026">
    <property type="entry name" value="Acyl-CoA dehydrogenase medium chain"/>
    <property type="match status" value="1"/>
</dbReference>
<dbReference type="Pfam" id="PF02771">
    <property type="entry name" value="Acyl-CoA_dh_N"/>
    <property type="match status" value="1"/>
</dbReference>
<dbReference type="SUPFAM" id="SSF47203">
    <property type="entry name" value="Acyl-CoA dehydrogenase C-terminal domain-like"/>
    <property type="match status" value="1"/>
</dbReference>
<dbReference type="InterPro" id="IPR037069">
    <property type="entry name" value="AcylCoA_DH/ox_N_sf"/>
</dbReference>
<dbReference type="PANTHER" id="PTHR48083">
    <property type="entry name" value="MEDIUM-CHAIN SPECIFIC ACYL-COA DEHYDROGENASE, MITOCHONDRIAL-RELATED"/>
    <property type="match status" value="1"/>
</dbReference>
<dbReference type="InterPro" id="IPR006089">
    <property type="entry name" value="Acyl-CoA_DH_CS"/>
</dbReference>
<dbReference type="Gene3D" id="1.20.140.10">
    <property type="entry name" value="Butyryl-CoA Dehydrogenase, subunit A, domain 3"/>
    <property type="match status" value="1"/>
</dbReference>
<evidence type="ECO:0000313" key="16">
    <source>
        <dbReference type="Proteomes" id="UP000063789"/>
    </source>
</evidence>
<evidence type="ECO:0000259" key="13">
    <source>
        <dbReference type="Pfam" id="PF02770"/>
    </source>
</evidence>
<dbReference type="InterPro" id="IPR009100">
    <property type="entry name" value="AcylCoA_DH/oxidase_NM_dom_sf"/>
</dbReference>
<keyword evidence="6 11" id="KW-0560">Oxidoreductase</keyword>
<dbReference type="FunFam" id="2.40.110.10:FF:000002">
    <property type="entry name" value="Acyl-CoA dehydrogenase fadE12"/>
    <property type="match status" value="1"/>
</dbReference>
<evidence type="ECO:0000256" key="9">
    <source>
        <dbReference type="ARBA" id="ARBA00042660"/>
    </source>
</evidence>
<dbReference type="KEGG" id="goq:ACH46_17700"/>
<gene>
    <name evidence="15" type="ORF">ACH46_17700</name>
</gene>
<sequence>MSRLFPDYRSPWESDDQAALRDHARAFFAKEVVPNEERWAEQHMVDRELWTKAGAAGLLCLDVPEEFGGSGGDFGHEAVIVSELGAVGNSSFGFAVHSTIVAHYLNNYATDEQKKRWLPAAAAGEKVLAVAMTEPGTGSDLQSVRTTAVRDGDHYVINGSKTFISNATHCDLLVIVAKTDPKLGSKGISLFVAETKDLPGFERGRVLHKIGQHGQDTRELSFTDMRVPAENLLGGVEGQGFYQLMSQLQRERLILAVGAVAVAEAAVAEAIAYAKERQAFGSPILKFQNTKFVLAECKADVLAGKTLVDHCVAEQIAGRLDPATASMAKLWATEKQKEIVDRCLQVFGGYGYMMEYPIARMYADTRVQTIYGGTSEIMKELIGRSL</sequence>
<keyword evidence="5 11" id="KW-0274">FAD</keyword>
<protein>
    <recommendedName>
        <fullName evidence="8">Acyl-[acyl-carrier-protein] dehydrogenase MbtN</fullName>
    </recommendedName>
    <alternativeName>
        <fullName evidence="9">Mycobactin synthase protein N</fullName>
    </alternativeName>
</protein>
<keyword evidence="16" id="KW-1185">Reference proteome</keyword>
<dbReference type="InterPro" id="IPR006091">
    <property type="entry name" value="Acyl-CoA_Oxase/DH_mid-dom"/>
</dbReference>
<dbReference type="Gene3D" id="2.40.110.10">
    <property type="entry name" value="Butyryl-CoA Dehydrogenase, subunit A, domain 2"/>
    <property type="match status" value="1"/>
</dbReference>
<dbReference type="InterPro" id="IPR046373">
    <property type="entry name" value="Acyl-CoA_Oxase/DH_mid-dom_sf"/>
</dbReference>
<dbReference type="InterPro" id="IPR009075">
    <property type="entry name" value="AcylCo_DH/oxidase_C"/>
</dbReference>
<dbReference type="GO" id="GO:0003995">
    <property type="term" value="F:acyl-CoA dehydrogenase activity"/>
    <property type="evidence" value="ECO:0007669"/>
    <property type="project" value="InterPro"/>
</dbReference>
<comment type="cofactor">
    <cofactor evidence="1 11">
        <name>FAD</name>
        <dbReference type="ChEBI" id="CHEBI:57692"/>
    </cofactor>
</comment>
<dbReference type="InterPro" id="IPR013786">
    <property type="entry name" value="AcylCoA_DH/ox_N"/>
</dbReference>
<dbReference type="FunFam" id="1.20.140.10:FF:000001">
    <property type="entry name" value="Acyl-CoA dehydrogenase"/>
    <property type="match status" value="1"/>
</dbReference>
<dbReference type="PATRIC" id="fig|1136941.3.peg.3619"/>